<accession>A0A2H5XF94</accession>
<gene>
    <name evidence="2" type="ORF">HRbin17_02384</name>
</gene>
<proteinExistence type="predicted"/>
<evidence type="ECO:0000313" key="2">
    <source>
        <dbReference type="EMBL" id="GBC99853.1"/>
    </source>
</evidence>
<name>A0A2H5XF94_9BACT</name>
<dbReference type="Proteomes" id="UP000236173">
    <property type="component" value="Unassembled WGS sequence"/>
</dbReference>
<dbReference type="AlphaFoldDB" id="A0A2H5XF94"/>
<evidence type="ECO:0000256" key="1">
    <source>
        <dbReference type="SAM" id="Phobius"/>
    </source>
</evidence>
<keyword evidence="1" id="KW-0812">Transmembrane</keyword>
<keyword evidence="1" id="KW-0472">Membrane</keyword>
<keyword evidence="1" id="KW-1133">Transmembrane helix</keyword>
<protein>
    <submittedName>
        <fullName evidence="2">Uncharacterized protein</fullName>
    </submittedName>
</protein>
<reference evidence="3" key="1">
    <citation type="submission" date="2017-09" db="EMBL/GenBank/DDBJ databases">
        <title>Metaegenomics of thermophilic ammonia-oxidizing enrichment culture.</title>
        <authorList>
            <person name="Kato S."/>
            <person name="Suzuki K."/>
        </authorList>
    </citation>
    <scope>NUCLEOTIDE SEQUENCE [LARGE SCALE GENOMIC DNA]</scope>
</reference>
<sequence>MRFRRPSLRKRLAARSSWKRIVRHRWGLKAPRGWGWVTNPRRALYNRLYDRTTIGCFLLPCALITLGCLGFWFVMR</sequence>
<comment type="caution">
    <text evidence="2">The sequence shown here is derived from an EMBL/GenBank/DDBJ whole genome shotgun (WGS) entry which is preliminary data.</text>
</comment>
<dbReference type="EMBL" id="BEHT01000040">
    <property type="protein sequence ID" value="GBC99853.1"/>
    <property type="molecule type" value="Genomic_DNA"/>
</dbReference>
<organism evidence="2 3">
    <name type="scientific">Candidatus Fervidibacter japonicus</name>
    <dbReference type="NCBI Taxonomy" id="2035412"/>
    <lineage>
        <taxon>Bacteria</taxon>
        <taxon>Candidatus Fervidibacterota</taxon>
        <taxon>Candidatus Fervidibacter</taxon>
    </lineage>
</organism>
<evidence type="ECO:0000313" key="3">
    <source>
        <dbReference type="Proteomes" id="UP000236173"/>
    </source>
</evidence>
<feature type="transmembrane region" description="Helical" evidence="1">
    <location>
        <begin position="54"/>
        <end position="75"/>
    </location>
</feature>